<proteinExistence type="predicted"/>
<dbReference type="EMBL" id="BPVZ01000034">
    <property type="protein sequence ID" value="GKV11545.1"/>
    <property type="molecule type" value="Genomic_DNA"/>
</dbReference>
<evidence type="ECO:0000313" key="3">
    <source>
        <dbReference type="Proteomes" id="UP001054252"/>
    </source>
</evidence>
<gene>
    <name evidence="2" type="ORF">SLEP1_g22793</name>
</gene>
<accession>A0AAV5JMB5</accession>
<organism evidence="2 3">
    <name type="scientific">Rubroshorea leprosula</name>
    <dbReference type="NCBI Taxonomy" id="152421"/>
    <lineage>
        <taxon>Eukaryota</taxon>
        <taxon>Viridiplantae</taxon>
        <taxon>Streptophyta</taxon>
        <taxon>Embryophyta</taxon>
        <taxon>Tracheophyta</taxon>
        <taxon>Spermatophyta</taxon>
        <taxon>Magnoliopsida</taxon>
        <taxon>eudicotyledons</taxon>
        <taxon>Gunneridae</taxon>
        <taxon>Pentapetalae</taxon>
        <taxon>rosids</taxon>
        <taxon>malvids</taxon>
        <taxon>Malvales</taxon>
        <taxon>Dipterocarpaceae</taxon>
        <taxon>Rubroshorea</taxon>
    </lineage>
</organism>
<dbReference type="Proteomes" id="UP001054252">
    <property type="component" value="Unassembled WGS sequence"/>
</dbReference>
<evidence type="ECO:0000313" key="2">
    <source>
        <dbReference type="EMBL" id="GKV11545.1"/>
    </source>
</evidence>
<feature type="compositionally biased region" description="Polar residues" evidence="1">
    <location>
        <begin position="31"/>
        <end position="44"/>
    </location>
</feature>
<feature type="compositionally biased region" description="Basic and acidic residues" evidence="1">
    <location>
        <begin position="70"/>
        <end position="88"/>
    </location>
</feature>
<feature type="region of interest" description="Disordered" evidence="1">
    <location>
        <begin position="28"/>
        <end position="108"/>
    </location>
</feature>
<keyword evidence="3" id="KW-1185">Reference proteome</keyword>
<reference evidence="2 3" key="1">
    <citation type="journal article" date="2021" name="Commun. Biol.">
        <title>The genome of Shorea leprosula (Dipterocarpaceae) highlights the ecological relevance of drought in aseasonal tropical rainforests.</title>
        <authorList>
            <person name="Ng K.K.S."/>
            <person name="Kobayashi M.J."/>
            <person name="Fawcett J.A."/>
            <person name="Hatakeyama M."/>
            <person name="Paape T."/>
            <person name="Ng C.H."/>
            <person name="Ang C.C."/>
            <person name="Tnah L.H."/>
            <person name="Lee C.T."/>
            <person name="Nishiyama T."/>
            <person name="Sese J."/>
            <person name="O'Brien M.J."/>
            <person name="Copetti D."/>
            <person name="Mohd Noor M.I."/>
            <person name="Ong R.C."/>
            <person name="Putra M."/>
            <person name="Sireger I.Z."/>
            <person name="Indrioko S."/>
            <person name="Kosugi Y."/>
            <person name="Izuno A."/>
            <person name="Isagi Y."/>
            <person name="Lee S.L."/>
            <person name="Shimizu K.K."/>
        </authorList>
    </citation>
    <scope>NUCLEOTIDE SEQUENCE [LARGE SCALE GENOMIC DNA]</scope>
    <source>
        <strain evidence="2">214</strain>
    </source>
</reference>
<protein>
    <submittedName>
        <fullName evidence="2">Uncharacterized protein</fullName>
    </submittedName>
</protein>
<feature type="compositionally biased region" description="Basic and acidic residues" evidence="1">
    <location>
        <begin position="47"/>
        <end position="58"/>
    </location>
</feature>
<sequence length="205" mass="23712">MPQPWGQVLWGTLDGRVDSKERKYGKFNKYAGSNSNVHNANGSGSPREGHDHADDYASKDVVLGSSSSWEGKKEPRFGFEKKGGERERIRRRKKKDEQGKERRKKIKFEREPRSGFAEREYMVVEISVRSDHLFFLNYGDLRICYKRGKGKQLEIEISAQIQLTNISVFLTGFHMLRHSRGSITKLLKLDHSYAYATDGWNLQIK</sequence>
<evidence type="ECO:0000256" key="1">
    <source>
        <dbReference type="SAM" id="MobiDB-lite"/>
    </source>
</evidence>
<dbReference type="AlphaFoldDB" id="A0AAV5JMB5"/>
<comment type="caution">
    <text evidence="2">The sequence shown here is derived from an EMBL/GenBank/DDBJ whole genome shotgun (WGS) entry which is preliminary data.</text>
</comment>
<name>A0AAV5JMB5_9ROSI</name>